<dbReference type="EMBL" id="LR797022">
    <property type="protein sequence ID" value="CAB4181549.1"/>
    <property type="molecule type" value="Genomic_DNA"/>
</dbReference>
<protein>
    <submittedName>
        <fullName evidence="2">Uncharacterized protein</fullName>
    </submittedName>
</protein>
<keyword evidence="1" id="KW-0175">Coiled coil</keyword>
<reference evidence="2" key="1">
    <citation type="submission" date="2020-05" db="EMBL/GenBank/DDBJ databases">
        <authorList>
            <person name="Chiriac C."/>
            <person name="Salcher M."/>
            <person name="Ghai R."/>
            <person name="Kavagutti S V."/>
        </authorList>
    </citation>
    <scope>NUCLEOTIDE SEQUENCE</scope>
</reference>
<evidence type="ECO:0000313" key="2">
    <source>
        <dbReference type="EMBL" id="CAB4181549.1"/>
    </source>
</evidence>
<proteinExistence type="predicted"/>
<evidence type="ECO:0000256" key="1">
    <source>
        <dbReference type="SAM" id="Coils"/>
    </source>
</evidence>
<sequence>MSGGFIGSGVGGGVHWDKNADLEWRLKQMQDDMKFMWNRLTDLEVARDEKVEPYDVMDSFRATKPDAGEPANRYFVDCLKQNAKLIEENVVLQYQYKAMREETARCKEQIEQLQKALADKQKVLEMTIDGRDRYLKQIYPQHKEVEKNKEHAIKKCIDIVERIKVDFLAEVNERIKNDPLTVGDGKRWMVAICTDIQQEIKKEFGVK</sequence>
<feature type="coiled-coil region" evidence="1">
    <location>
        <begin position="96"/>
        <end position="123"/>
    </location>
</feature>
<gene>
    <name evidence="2" type="ORF">UFOVP1071_43</name>
</gene>
<accession>A0A6J5QB73</accession>
<organism evidence="2">
    <name type="scientific">uncultured Caudovirales phage</name>
    <dbReference type="NCBI Taxonomy" id="2100421"/>
    <lineage>
        <taxon>Viruses</taxon>
        <taxon>Duplodnaviria</taxon>
        <taxon>Heunggongvirae</taxon>
        <taxon>Uroviricota</taxon>
        <taxon>Caudoviricetes</taxon>
        <taxon>Peduoviridae</taxon>
        <taxon>Maltschvirus</taxon>
        <taxon>Maltschvirus maltsch</taxon>
    </lineage>
</organism>
<name>A0A6J5QB73_9CAUD</name>